<dbReference type="Pfam" id="PF13994">
    <property type="entry name" value="PgaD"/>
    <property type="match status" value="1"/>
</dbReference>
<reference evidence="2 3" key="1">
    <citation type="submission" date="2024-08" db="EMBL/GenBank/DDBJ databases">
        <title>Two novel Cytobacillus novel species.</title>
        <authorList>
            <person name="Liu G."/>
        </authorList>
    </citation>
    <scope>NUCLEOTIDE SEQUENCE [LARGE SCALE GENOMIC DNA]</scope>
    <source>
        <strain evidence="2 3">FJAT-53684</strain>
    </source>
</reference>
<evidence type="ECO:0000313" key="2">
    <source>
        <dbReference type="EMBL" id="MFE8695772.1"/>
    </source>
</evidence>
<evidence type="ECO:0000256" key="1">
    <source>
        <dbReference type="SAM" id="Phobius"/>
    </source>
</evidence>
<accession>A0ABW6JV83</accession>
<dbReference type="InterPro" id="IPR023829">
    <property type="entry name" value="PGA_PgaD"/>
</dbReference>
<feature type="transmembrane region" description="Helical" evidence="1">
    <location>
        <begin position="53"/>
        <end position="74"/>
    </location>
</feature>
<proteinExistence type="predicted"/>
<protein>
    <submittedName>
        <fullName evidence="2">Poly-beta-1,6-N-acetyl-D-glucosamine biosynthesis protein PgaD</fullName>
    </submittedName>
</protein>
<organism evidence="2 3">
    <name type="scientific">Cytobacillus mangrovibacter</name>
    <dbReference type="NCBI Taxonomy" id="3299024"/>
    <lineage>
        <taxon>Bacteria</taxon>
        <taxon>Bacillati</taxon>
        <taxon>Bacillota</taxon>
        <taxon>Bacilli</taxon>
        <taxon>Bacillales</taxon>
        <taxon>Bacillaceae</taxon>
        <taxon>Cytobacillus</taxon>
    </lineage>
</organism>
<keyword evidence="1" id="KW-1133">Transmembrane helix</keyword>
<sequence>MLVQNKPSRIRKIVGMVITALGWLFLLLFLIVLGSSMSFEWNSQFFKLSFANMNAIILFTCLIIVLSFLGLHLWGKYNKRRYGHLNRRTFPNQTDLDEIAKYYSISSSEILQLQEENFIDR</sequence>
<dbReference type="RefSeq" id="WP_389216460.1">
    <property type="nucleotide sequence ID" value="NZ_JBIACJ010000002.1"/>
</dbReference>
<keyword evidence="1" id="KW-0812">Transmembrane</keyword>
<dbReference type="EMBL" id="JBIACJ010000002">
    <property type="protein sequence ID" value="MFE8695772.1"/>
    <property type="molecule type" value="Genomic_DNA"/>
</dbReference>
<comment type="caution">
    <text evidence="2">The sequence shown here is derived from an EMBL/GenBank/DDBJ whole genome shotgun (WGS) entry which is preliminary data.</text>
</comment>
<keyword evidence="3" id="KW-1185">Reference proteome</keyword>
<name>A0ABW6JV83_9BACI</name>
<feature type="transmembrane region" description="Helical" evidence="1">
    <location>
        <begin position="12"/>
        <end position="33"/>
    </location>
</feature>
<gene>
    <name evidence="2" type="primary">pgaD</name>
    <name evidence="2" type="ORF">ACFYKT_05270</name>
</gene>
<evidence type="ECO:0000313" key="3">
    <source>
        <dbReference type="Proteomes" id="UP001601058"/>
    </source>
</evidence>
<keyword evidence="1" id="KW-0472">Membrane</keyword>
<dbReference type="Proteomes" id="UP001601058">
    <property type="component" value="Unassembled WGS sequence"/>
</dbReference>
<dbReference type="NCBIfam" id="TIGR03940">
    <property type="entry name" value="PGA_PgaD"/>
    <property type="match status" value="1"/>
</dbReference>